<dbReference type="SUPFAM" id="SSF47384">
    <property type="entry name" value="Homodimeric domain of signal transducing histidine kinase"/>
    <property type="match status" value="1"/>
</dbReference>
<dbReference type="InterPro" id="IPR004358">
    <property type="entry name" value="Sig_transdc_His_kin-like_C"/>
</dbReference>
<dbReference type="PROSITE" id="PS50109">
    <property type="entry name" value="HIS_KIN"/>
    <property type="match status" value="1"/>
</dbReference>
<evidence type="ECO:0000259" key="5">
    <source>
        <dbReference type="PROSITE" id="PS50109"/>
    </source>
</evidence>
<feature type="domain" description="Histidine kinase" evidence="5">
    <location>
        <begin position="180"/>
        <end position="398"/>
    </location>
</feature>
<dbReference type="InterPro" id="IPR003661">
    <property type="entry name" value="HisK_dim/P_dom"/>
</dbReference>
<dbReference type="AlphaFoldDB" id="A0A412WYD5"/>
<comment type="catalytic activity">
    <reaction evidence="1">
        <text>ATP + protein L-histidine = ADP + protein N-phospho-L-histidine.</text>
        <dbReference type="EC" id="2.7.13.3"/>
    </reaction>
</comment>
<proteinExistence type="predicted"/>
<dbReference type="Gene3D" id="3.30.565.10">
    <property type="entry name" value="Histidine kinase-like ATPase, C-terminal domain"/>
    <property type="match status" value="1"/>
</dbReference>
<evidence type="ECO:0000256" key="2">
    <source>
        <dbReference type="ARBA" id="ARBA00012438"/>
    </source>
</evidence>
<gene>
    <name evidence="6" type="ORF">DWW18_13095</name>
</gene>
<dbReference type="PANTHER" id="PTHR43547:SF2">
    <property type="entry name" value="HYBRID SIGNAL TRANSDUCTION HISTIDINE KINASE C"/>
    <property type="match status" value="1"/>
</dbReference>
<name>A0A412WYD5_9BACT</name>
<dbReference type="RefSeq" id="WP_118260879.1">
    <property type="nucleotide sequence ID" value="NZ_CAJKXH010000020.1"/>
</dbReference>
<evidence type="ECO:0000313" key="7">
    <source>
        <dbReference type="Proteomes" id="UP000283589"/>
    </source>
</evidence>
<dbReference type="STRING" id="1121130.GCA_000519105_02487"/>
<dbReference type="CDD" id="cd00082">
    <property type="entry name" value="HisKA"/>
    <property type="match status" value="1"/>
</dbReference>
<dbReference type="InterPro" id="IPR036097">
    <property type="entry name" value="HisK_dim/P_sf"/>
</dbReference>
<dbReference type="Proteomes" id="UP000283589">
    <property type="component" value="Unassembled WGS sequence"/>
</dbReference>
<dbReference type="InterPro" id="IPR005467">
    <property type="entry name" value="His_kinase_dom"/>
</dbReference>
<dbReference type="InterPro" id="IPR036890">
    <property type="entry name" value="HATPase_C_sf"/>
</dbReference>
<reference evidence="6 7" key="1">
    <citation type="submission" date="2018-08" db="EMBL/GenBank/DDBJ databases">
        <title>A genome reference for cultivated species of the human gut microbiota.</title>
        <authorList>
            <person name="Zou Y."/>
            <person name="Xue W."/>
            <person name="Luo G."/>
        </authorList>
    </citation>
    <scope>NUCLEOTIDE SEQUENCE [LARGE SCALE GENOMIC DNA]</scope>
    <source>
        <strain evidence="6 7">AF14-49</strain>
    </source>
</reference>
<evidence type="ECO:0000256" key="4">
    <source>
        <dbReference type="SAM" id="Phobius"/>
    </source>
</evidence>
<keyword evidence="6" id="KW-0418">Kinase</keyword>
<dbReference type="SUPFAM" id="SSF55874">
    <property type="entry name" value="ATPase domain of HSP90 chaperone/DNA topoisomerase II/histidine kinase"/>
    <property type="match status" value="1"/>
</dbReference>
<dbReference type="Pfam" id="PF02518">
    <property type="entry name" value="HATPase_c"/>
    <property type="match status" value="1"/>
</dbReference>
<keyword evidence="4" id="KW-0812">Transmembrane</keyword>
<keyword evidence="3" id="KW-0597">Phosphoprotein</keyword>
<organism evidence="6 7">
    <name type="scientific">Butyricimonas virosa</name>
    <dbReference type="NCBI Taxonomy" id="544645"/>
    <lineage>
        <taxon>Bacteria</taxon>
        <taxon>Pseudomonadati</taxon>
        <taxon>Bacteroidota</taxon>
        <taxon>Bacteroidia</taxon>
        <taxon>Bacteroidales</taxon>
        <taxon>Odoribacteraceae</taxon>
        <taxon>Butyricimonas</taxon>
    </lineage>
</organism>
<dbReference type="PANTHER" id="PTHR43547">
    <property type="entry name" value="TWO-COMPONENT HISTIDINE KINASE"/>
    <property type="match status" value="1"/>
</dbReference>
<dbReference type="GO" id="GO:0000155">
    <property type="term" value="F:phosphorelay sensor kinase activity"/>
    <property type="evidence" value="ECO:0007669"/>
    <property type="project" value="InterPro"/>
</dbReference>
<dbReference type="PRINTS" id="PR00344">
    <property type="entry name" value="BCTRLSENSOR"/>
</dbReference>
<keyword evidence="4" id="KW-1133">Transmembrane helix</keyword>
<sequence>MKHDLRIIGYITFTIFILLWINQLFSGIKLYETVKTRWQIHMDSIIESIIPPYVEILQTDSVQEQTHLLSSLDSALRSKTPDAVHFTIARLDSTHQAIVKFQNYKTRTSDITRGKIYPKNNPSHESLAIYYNFPISFFLERSWQDILTIVALTLLLVLGLQYLSHAQQHLSRLQEEMIKQVVHDWKTPLASIVTLSELVEKKSIPEDDEKGRAKIRLIQEEASRLKTSSQQLLKTLSGLAHLNINRDEFNLKNELLSLFEKQHLANHGQKNIQLNLRYLVESEIIYASHFYLLGALQNLLDNAVKYSGDTPQITVICYQKRGTFVIEIRDNGPGIPKKQQKYIFNKYYQANKDSTSKKGYGLGLNYVYNVIKAHKGKITVDSLPGKGCTFTIYLRKWKKK</sequence>
<accession>A0A412WYD5</accession>
<dbReference type="InterPro" id="IPR003594">
    <property type="entry name" value="HATPase_dom"/>
</dbReference>
<dbReference type="CDD" id="cd00075">
    <property type="entry name" value="HATPase"/>
    <property type="match status" value="1"/>
</dbReference>
<evidence type="ECO:0000313" key="6">
    <source>
        <dbReference type="EMBL" id="RGV32711.1"/>
    </source>
</evidence>
<feature type="transmembrane region" description="Helical" evidence="4">
    <location>
        <begin position="7"/>
        <end position="25"/>
    </location>
</feature>
<dbReference type="Gene3D" id="1.10.287.130">
    <property type="match status" value="1"/>
</dbReference>
<evidence type="ECO:0000256" key="1">
    <source>
        <dbReference type="ARBA" id="ARBA00000085"/>
    </source>
</evidence>
<keyword evidence="6" id="KW-0808">Transferase</keyword>
<dbReference type="EMBL" id="QRZA01000018">
    <property type="protein sequence ID" value="RGV32711.1"/>
    <property type="molecule type" value="Genomic_DNA"/>
</dbReference>
<dbReference type="EC" id="2.7.13.3" evidence="2"/>
<protein>
    <recommendedName>
        <fullName evidence="2">histidine kinase</fullName>
        <ecNumber evidence="2">2.7.13.3</ecNumber>
    </recommendedName>
</protein>
<dbReference type="SMART" id="SM00387">
    <property type="entry name" value="HATPase_c"/>
    <property type="match status" value="1"/>
</dbReference>
<keyword evidence="4" id="KW-0472">Membrane</keyword>
<comment type="caution">
    <text evidence="6">The sequence shown here is derived from an EMBL/GenBank/DDBJ whole genome shotgun (WGS) entry which is preliminary data.</text>
</comment>
<evidence type="ECO:0000256" key="3">
    <source>
        <dbReference type="ARBA" id="ARBA00022553"/>
    </source>
</evidence>